<dbReference type="InterPro" id="IPR027267">
    <property type="entry name" value="AH/BAR_dom_sf"/>
</dbReference>
<evidence type="ECO:0000256" key="5">
    <source>
        <dbReference type="ARBA" id="ARBA00022833"/>
    </source>
</evidence>
<dbReference type="InterPro" id="IPR004148">
    <property type="entry name" value="BAR_dom"/>
</dbReference>
<keyword evidence="7 8" id="KW-0040">ANK repeat</keyword>
<evidence type="ECO:0000256" key="10">
    <source>
        <dbReference type="PROSITE-ProRule" id="PRU00288"/>
    </source>
</evidence>
<dbReference type="Gene3D" id="1.20.1270.60">
    <property type="entry name" value="Arfaptin homology (AH) domain/BAR domain"/>
    <property type="match status" value="1"/>
</dbReference>
<dbReference type="SUPFAM" id="SSF103657">
    <property type="entry name" value="BAR/IMD domain-like"/>
    <property type="match status" value="1"/>
</dbReference>
<evidence type="ECO:0000256" key="4">
    <source>
        <dbReference type="ARBA" id="ARBA00022723"/>
    </source>
</evidence>
<comment type="caution">
    <text evidence="14">The sequence shown here is derived from an EMBL/GenBank/DDBJ whole genome shotgun (WGS) entry which is preliminary data.</text>
</comment>
<dbReference type="FunFam" id="1.25.40.950:FF:000001">
    <property type="entry name" value="Arf-GAP with SH3 domain, ANK repeat and PH domain-containing protein 1"/>
    <property type="match status" value="1"/>
</dbReference>
<feature type="compositionally biased region" description="Polar residues" evidence="11">
    <location>
        <begin position="940"/>
        <end position="978"/>
    </location>
</feature>
<dbReference type="Gene3D" id="1.10.220.150">
    <property type="entry name" value="Arf GTPase activating protein"/>
    <property type="match status" value="1"/>
</dbReference>
<dbReference type="FunFam" id="1.25.40.20:FF:000006">
    <property type="entry name" value="Arf-GAP with SH3 domain, ANK repeat and PH domain-containing protein 2"/>
    <property type="match status" value="1"/>
</dbReference>
<evidence type="ECO:0000256" key="1">
    <source>
        <dbReference type="ARBA" id="ARBA00004555"/>
    </source>
</evidence>
<dbReference type="InterPro" id="IPR001452">
    <property type="entry name" value="SH3_domain"/>
</dbReference>
<keyword evidence="15" id="KW-1185">Reference proteome</keyword>
<keyword evidence="10" id="KW-0863">Zinc-finger</keyword>
<feature type="compositionally biased region" description="Basic and acidic residues" evidence="11">
    <location>
        <begin position="994"/>
        <end position="1004"/>
    </location>
</feature>
<dbReference type="GO" id="GO:0008270">
    <property type="term" value="F:zinc ion binding"/>
    <property type="evidence" value="ECO:0007669"/>
    <property type="project" value="UniProtKB-KW"/>
</dbReference>
<dbReference type="SUPFAM" id="SSF50044">
    <property type="entry name" value="SH3-domain"/>
    <property type="match status" value="1"/>
</dbReference>
<dbReference type="InterPro" id="IPR001164">
    <property type="entry name" value="ArfGAP_dom"/>
</dbReference>
<keyword evidence="5" id="KW-0862">Zinc</keyword>
<feature type="domain" description="SH3" evidence="12">
    <location>
        <begin position="1159"/>
        <end position="1225"/>
    </location>
</feature>
<proteinExistence type="predicted"/>
<dbReference type="Pfam" id="PF16746">
    <property type="entry name" value="BAR_3"/>
    <property type="match status" value="1"/>
</dbReference>
<dbReference type="InterPro" id="IPR036028">
    <property type="entry name" value="SH3-like_dom_sf"/>
</dbReference>
<feature type="region of interest" description="Disordered" evidence="11">
    <location>
        <begin position="798"/>
        <end position="843"/>
    </location>
</feature>
<evidence type="ECO:0000256" key="7">
    <source>
        <dbReference type="ARBA" id="ARBA00023043"/>
    </source>
</evidence>
<keyword evidence="3" id="KW-0597">Phosphoprotein</keyword>
<dbReference type="Pfam" id="PF07159">
    <property type="entry name" value="CYRIA-B_Rac1-bd"/>
    <property type="match status" value="1"/>
</dbReference>
<protein>
    <submittedName>
        <fullName evidence="14">ASAP1 protein</fullName>
    </submittedName>
</protein>
<dbReference type="Gene3D" id="2.30.30.40">
    <property type="entry name" value="SH3 Domains"/>
    <property type="match status" value="1"/>
</dbReference>
<evidence type="ECO:0000256" key="3">
    <source>
        <dbReference type="ARBA" id="ARBA00022553"/>
    </source>
</evidence>
<dbReference type="FunFam" id="1.10.220.150:FF:000002">
    <property type="entry name" value="arf-GAP with SH3 domain, ANK repeat and PH domain-containing protein 1"/>
    <property type="match status" value="1"/>
</dbReference>
<evidence type="ECO:0000256" key="9">
    <source>
        <dbReference type="PROSITE-ProRule" id="PRU00192"/>
    </source>
</evidence>
<evidence type="ECO:0000256" key="8">
    <source>
        <dbReference type="PROSITE-ProRule" id="PRU00023"/>
    </source>
</evidence>
<dbReference type="SMART" id="SM00326">
    <property type="entry name" value="SH3"/>
    <property type="match status" value="1"/>
</dbReference>
<keyword evidence="6" id="KW-0333">Golgi apparatus</keyword>
<feature type="compositionally biased region" description="Polar residues" evidence="11">
    <location>
        <begin position="1114"/>
        <end position="1142"/>
    </location>
</feature>
<name>A0A8X7WWK5_POLSE</name>
<feature type="compositionally biased region" description="Polar residues" evidence="11">
    <location>
        <begin position="857"/>
        <end position="866"/>
    </location>
</feature>
<dbReference type="InterPro" id="IPR036770">
    <property type="entry name" value="Ankyrin_rpt-contain_sf"/>
</dbReference>
<feature type="compositionally biased region" description="Polar residues" evidence="11">
    <location>
        <begin position="1005"/>
        <end position="1028"/>
    </location>
</feature>
<dbReference type="PROSITE" id="PS50088">
    <property type="entry name" value="ANK_REPEAT"/>
    <property type="match status" value="1"/>
</dbReference>
<evidence type="ECO:0000256" key="6">
    <source>
        <dbReference type="ARBA" id="ARBA00023034"/>
    </source>
</evidence>
<dbReference type="PANTHER" id="PTHR45854">
    <property type="entry name" value="ASAP FAMILY MEMBER"/>
    <property type="match status" value="1"/>
</dbReference>
<dbReference type="PROSITE" id="PS50002">
    <property type="entry name" value="SH3"/>
    <property type="match status" value="1"/>
</dbReference>
<dbReference type="PROSITE" id="PS50115">
    <property type="entry name" value="ARFGAP"/>
    <property type="match status" value="1"/>
</dbReference>
<organism evidence="14 15">
    <name type="scientific">Polypterus senegalus</name>
    <name type="common">Senegal bichir</name>
    <dbReference type="NCBI Taxonomy" id="55291"/>
    <lineage>
        <taxon>Eukaryota</taxon>
        <taxon>Metazoa</taxon>
        <taxon>Chordata</taxon>
        <taxon>Craniata</taxon>
        <taxon>Vertebrata</taxon>
        <taxon>Euteleostomi</taxon>
        <taxon>Actinopterygii</taxon>
        <taxon>Polypteriformes</taxon>
        <taxon>Polypteridae</taxon>
        <taxon>Polypterus</taxon>
    </lineage>
</organism>
<dbReference type="InterPro" id="IPR009828">
    <property type="entry name" value="CYRIA/CYRIB_Rac1-bd"/>
</dbReference>
<keyword evidence="2 9" id="KW-0728">SH3 domain</keyword>
<dbReference type="Pfam" id="PF01412">
    <property type="entry name" value="ArfGap"/>
    <property type="match status" value="1"/>
</dbReference>
<feature type="region of interest" description="Disordered" evidence="11">
    <location>
        <begin position="73"/>
        <end position="97"/>
    </location>
</feature>
<dbReference type="FunFam" id="1.20.1270.60:FF:000004">
    <property type="entry name" value="Arf-GAP with SH3 domain, ANK repeat and PH domain-containing protein 1"/>
    <property type="match status" value="1"/>
</dbReference>
<dbReference type="CDD" id="cd08848">
    <property type="entry name" value="ArfGap_ASAP1"/>
    <property type="match status" value="1"/>
</dbReference>
<evidence type="ECO:0000313" key="15">
    <source>
        <dbReference type="Proteomes" id="UP000886611"/>
    </source>
</evidence>
<dbReference type="SUPFAM" id="SSF48403">
    <property type="entry name" value="Ankyrin repeat"/>
    <property type="match status" value="1"/>
</dbReference>
<dbReference type="Pfam" id="PF12796">
    <property type="entry name" value="Ank_2"/>
    <property type="match status" value="1"/>
</dbReference>
<keyword evidence="4" id="KW-0479">Metal-binding</keyword>
<feature type="compositionally biased region" description="Pro residues" evidence="11">
    <location>
        <begin position="1036"/>
        <end position="1058"/>
    </location>
</feature>
<dbReference type="InterPro" id="IPR038508">
    <property type="entry name" value="ArfGAP_dom_sf"/>
</dbReference>
<dbReference type="Gene3D" id="1.25.40.950">
    <property type="match status" value="1"/>
</dbReference>
<dbReference type="InterPro" id="IPR037278">
    <property type="entry name" value="ARFGAP/RecO"/>
</dbReference>
<dbReference type="Proteomes" id="UP000886611">
    <property type="component" value="Unassembled WGS sequence"/>
</dbReference>
<evidence type="ECO:0000313" key="14">
    <source>
        <dbReference type="EMBL" id="KAG2457998.1"/>
    </source>
</evidence>
<dbReference type="Gene3D" id="1.25.40.20">
    <property type="entry name" value="Ankyrin repeat-containing domain"/>
    <property type="match status" value="1"/>
</dbReference>
<dbReference type="GO" id="GO:0031267">
    <property type="term" value="F:small GTPase binding"/>
    <property type="evidence" value="ECO:0007669"/>
    <property type="project" value="InterPro"/>
</dbReference>
<dbReference type="SMART" id="SM00248">
    <property type="entry name" value="ANK"/>
    <property type="match status" value="2"/>
</dbReference>
<dbReference type="PRINTS" id="PR00405">
    <property type="entry name" value="REVINTRACTNG"/>
</dbReference>
<feature type="compositionally biased region" description="Polar residues" evidence="11">
    <location>
        <begin position="1088"/>
        <end position="1098"/>
    </location>
</feature>
<feature type="compositionally biased region" description="Basic and acidic residues" evidence="11">
    <location>
        <begin position="805"/>
        <end position="816"/>
    </location>
</feature>
<evidence type="ECO:0000256" key="11">
    <source>
        <dbReference type="SAM" id="MobiDB-lite"/>
    </source>
</evidence>
<evidence type="ECO:0000259" key="13">
    <source>
        <dbReference type="PROSITE" id="PS50115"/>
    </source>
</evidence>
<dbReference type="SUPFAM" id="SSF57863">
    <property type="entry name" value="ArfGap/RecO-like zinc finger"/>
    <property type="match status" value="1"/>
</dbReference>
<feature type="non-terminal residue" evidence="14">
    <location>
        <position position="1472"/>
    </location>
</feature>
<dbReference type="InterPro" id="IPR002110">
    <property type="entry name" value="Ankyrin_rpt"/>
</dbReference>
<dbReference type="EMBL" id="JAATIS010007298">
    <property type="protein sequence ID" value="KAG2457998.1"/>
    <property type="molecule type" value="Genomic_DNA"/>
</dbReference>
<accession>A0A8X7WWK5</accession>
<comment type="subcellular location">
    <subcellularLocation>
        <location evidence="1">Golgi apparatus</location>
    </subcellularLocation>
</comment>
<gene>
    <name evidence="14" type="primary">Asap1</name>
    <name evidence="14" type="ORF">GTO96_0018494</name>
</gene>
<feature type="repeat" description="ANK" evidence="8">
    <location>
        <begin position="682"/>
        <end position="717"/>
    </location>
</feature>
<dbReference type="SMART" id="SM00105">
    <property type="entry name" value="ArfGap"/>
    <property type="match status" value="1"/>
</dbReference>
<feature type="non-terminal residue" evidence="14">
    <location>
        <position position="1"/>
    </location>
</feature>
<sequence length="1472" mass="163712">MSEELASPSRFLRLLGRRGLDLLIVRRRPARWRPSFTGRSHLPSRCTSPSRSSCSRRSFLACGSLPHATAIPPESSVSARRAHRSAGGDSTRRSSFQGERSSRRWAYLVSGSTDRLLSIGLSLRPLEFPGCTDGHSLLAFDQLLVREQDTLSNPVPVLRRNFWLAFSHSSLTGERLSGQLRCCCGFHSPSLTFSAAPFLGSASVGRPLITKSFNGPPMVHTALRCCGVGCTPPLRHVEHGQNEENYAQALDKFGSNFISRDNPDLGTAFVKFSSLTKELSSLLKNLLQSLSHNVIFTLDSLLKGDLKGVKGDLKKPFDKAWKDYEAKFTKIEKEKREHAKQHGMIRTEITGAEIAEEMEKERRLFQLQMCEYLIKVNEIKTKKGVDLLQNLIKYYHAQCNFFQDGLKTADKLKQYIEKLAADLYNIKQTQDEEKKQLTALRDLIKSSLQLDQKEDSQSKQGGYSMHQLQGNKEFGSEKRGYLLKKSDGWISVLTNSKEEALNMAFRGEQSTGEDSLEDLTKAIIEDVLRMPGNEVCCDCGAQDPKWLSTNLGILTCIECSGIHREMGVHISRIQSMELDKLGTSELLLAKNVGNSSFNEIMEGNLPCPSPKPTPTSDMTARKEFITAKYVDHKFARKTCMSAAAKMNELLEAVKSRDLLALIQVYAEGVELMEPLPETGEEPGETALHLSVRTADQTSLHLVDFLVQNSGNLDKQTSKGNTALHYCCIYEKHECLKLLLRGKPATDITNQNGETALDIAKRLRNPQCEEPLVEASAGKFNPHVHVEYEWNLRMEEIDESDDDLDDKPSPIKKERSPRPQSFCHSSSISPQDKLPLPGFSSQREKQRLSYGAFTNQMFSQTTDSPTSPIIDAPPLPPRNTGKAQPGPPSTLPLGTQPPSGSSTLSKKRPPPPPPGHKRTLSDPPSPLPHGSQNKGVIPWGNDQTSAPGNKATTGNKFEGIPQQQSDKSLISSTGTTKSTLGPRVLPKLPQKVALRKIDTIHHPSIDKSSQPPDMFQKSPQASELPQKTPVNEKPQPVELPPKPQVGELPPKPGELPPKPQLADLPPKPQLGELPPKPQVKDLPPKPNLSEVTPKSTPHVSENLHKTIPQDVAVKPQTTDSLSSSSGNAIQKQQSEDANGTPTGMQEMPVPLPRKINTGKSKLRRVKTIYDCQADNDDELTFAEGEVIVVTGEEDQEWWAIQHPNDDHLQEKAWGAVVPLVGKLKKFYEFSQRLEAALHGLLGALTSTPYSPTQHLEREQALAKQFAEILHFTLRFDELKMTNPAIQNDFSYYRRTLNRMRINNVQAEGENEVNNELANRMSLFYAEATPMLKTLSDATTKFVSEHKNLPIENTTDCLSTMASVCKVMLETPEYRSRFASEETASFCLRVMVGVIILYDYVHPVGAFAKTSKIDMKGCIKVLREQPVNSVEGLLNALRHVTPRALPEATCTQQNMTIIRRLHPDPEHFWFGSCH</sequence>
<dbReference type="PANTHER" id="PTHR45854:SF2">
    <property type="entry name" value="ARF-GAP WITH SH3 DOMAIN, ANK REPEAT AND PH DOMAIN-CONTAINING PROTEIN 1"/>
    <property type="match status" value="1"/>
</dbReference>
<dbReference type="GO" id="GO:0005096">
    <property type="term" value="F:GTPase activator activity"/>
    <property type="evidence" value="ECO:0007669"/>
    <property type="project" value="InterPro"/>
</dbReference>
<feature type="compositionally biased region" description="Polar residues" evidence="11">
    <location>
        <begin position="817"/>
        <end position="829"/>
    </location>
</feature>
<feature type="compositionally biased region" description="Polar residues" evidence="11">
    <location>
        <begin position="891"/>
        <end position="903"/>
    </location>
</feature>
<feature type="region of interest" description="Disordered" evidence="11">
    <location>
        <begin position="857"/>
        <end position="1154"/>
    </location>
</feature>
<evidence type="ECO:0000256" key="2">
    <source>
        <dbReference type="ARBA" id="ARBA00022443"/>
    </source>
</evidence>
<reference evidence="14 15" key="1">
    <citation type="journal article" date="2021" name="Cell">
        <title>Tracing the genetic footprints of vertebrate landing in non-teleost ray-finned fishes.</title>
        <authorList>
            <person name="Bi X."/>
            <person name="Wang K."/>
            <person name="Yang L."/>
            <person name="Pan H."/>
            <person name="Jiang H."/>
            <person name="Wei Q."/>
            <person name="Fang M."/>
            <person name="Yu H."/>
            <person name="Zhu C."/>
            <person name="Cai Y."/>
            <person name="He Y."/>
            <person name="Gan X."/>
            <person name="Zeng H."/>
            <person name="Yu D."/>
            <person name="Zhu Y."/>
            <person name="Jiang H."/>
            <person name="Qiu Q."/>
            <person name="Yang H."/>
            <person name="Zhang Y.E."/>
            <person name="Wang W."/>
            <person name="Zhu M."/>
            <person name="He S."/>
            <person name="Zhang G."/>
        </authorList>
    </citation>
    <scope>NUCLEOTIDE SEQUENCE [LARGE SCALE GENOMIC DNA]</scope>
    <source>
        <strain evidence="14">Bchr_013</strain>
    </source>
</reference>
<feature type="domain" description="Arf-GAP" evidence="13">
    <location>
        <begin position="521"/>
        <end position="634"/>
    </location>
</feature>
<evidence type="ECO:0000259" key="12">
    <source>
        <dbReference type="PROSITE" id="PS50002"/>
    </source>
</evidence>
<dbReference type="InterPro" id="IPR043593">
    <property type="entry name" value="ASAP"/>
</dbReference>
<dbReference type="GO" id="GO:0005794">
    <property type="term" value="C:Golgi apparatus"/>
    <property type="evidence" value="ECO:0007669"/>
    <property type="project" value="UniProtKB-SubCell"/>
</dbReference>